<feature type="domain" description="GATA-type" evidence="8">
    <location>
        <begin position="386"/>
        <end position="439"/>
    </location>
</feature>
<dbReference type="STRING" id="1314674.A0A0D7BPM8"/>
<dbReference type="PANTHER" id="PTHR47172">
    <property type="entry name" value="OS01G0976800 PROTEIN"/>
    <property type="match status" value="1"/>
</dbReference>
<proteinExistence type="predicted"/>
<dbReference type="AlphaFoldDB" id="A0A0D7BPM8"/>
<organism evidence="9 10">
    <name type="scientific">Cylindrobasidium torrendii FP15055 ss-10</name>
    <dbReference type="NCBI Taxonomy" id="1314674"/>
    <lineage>
        <taxon>Eukaryota</taxon>
        <taxon>Fungi</taxon>
        <taxon>Dikarya</taxon>
        <taxon>Basidiomycota</taxon>
        <taxon>Agaricomycotina</taxon>
        <taxon>Agaricomycetes</taxon>
        <taxon>Agaricomycetidae</taxon>
        <taxon>Agaricales</taxon>
        <taxon>Marasmiineae</taxon>
        <taxon>Physalacriaceae</taxon>
        <taxon>Cylindrobasidium</taxon>
    </lineage>
</organism>
<evidence type="ECO:0000256" key="5">
    <source>
        <dbReference type="ARBA" id="ARBA00023163"/>
    </source>
</evidence>
<keyword evidence="3" id="KW-0862">Zinc</keyword>
<keyword evidence="2 6" id="KW-0863">Zinc-finger</keyword>
<dbReference type="EMBL" id="KN880444">
    <property type="protein sequence ID" value="KIY72372.1"/>
    <property type="molecule type" value="Genomic_DNA"/>
</dbReference>
<feature type="compositionally biased region" description="Polar residues" evidence="7">
    <location>
        <begin position="387"/>
        <end position="397"/>
    </location>
</feature>
<accession>A0A0D7BPM8</accession>
<sequence>MSIPRFGHRRCYWTLLSPNLQVLYIDPVLQAHLSDNPDATDSSTPTSKQAADALTGRHLLDFVHPDEQATAKIDVGGVLESKTLHGSVTRVRFSSINKIRTDLGAAAWPEPFQVGTDKDFIQTDLVINLAADGLVLCFMHAVQDVDPEKENDYAQKDTQPWTNWCGTPNLTPDQIQVMASRLIVCSTGGEMGPHTNGPGAPPGATGQRVFQILANDEPKSHLITWPPMDDRPLSRFAQSVDFNAVNSNAKTCCTARLKASNFDPALGAVESIFIPHGAIIFACHKVGAPNMPPSAYDYYMPNAHYPYHQAPAWNRAGNPYYDPAGQPPPQQPPTAYPYDGGYLPPPPEDEVPPPRRRQSPMHQEPDGSPNGGSSGNARGNRPAGLQKCTSCKATSSPEWRKGPSGKKELCNACGLRFARSRAKRDGSTPKTGRGGGKARSSSSVAAMKREGSVTSSSGGIKQDPPAHPPNGGPEPPFDGSAPVQYQPGPAAYPPSDPKTPAYPPPPEGERFYPGMAAASYERSREE</sequence>
<dbReference type="GO" id="GO:0043565">
    <property type="term" value="F:sequence-specific DNA binding"/>
    <property type="evidence" value="ECO:0007669"/>
    <property type="project" value="InterPro"/>
</dbReference>
<dbReference type="Proteomes" id="UP000054007">
    <property type="component" value="Unassembled WGS sequence"/>
</dbReference>
<keyword evidence="10" id="KW-1185">Reference proteome</keyword>
<feature type="region of interest" description="Disordered" evidence="7">
    <location>
        <begin position="318"/>
        <end position="526"/>
    </location>
</feature>
<dbReference type="SMART" id="SM00401">
    <property type="entry name" value="ZnF_GATA"/>
    <property type="match status" value="1"/>
</dbReference>
<keyword evidence="4" id="KW-0805">Transcription regulation</keyword>
<evidence type="ECO:0000313" key="10">
    <source>
        <dbReference type="Proteomes" id="UP000054007"/>
    </source>
</evidence>
<dbReference type="PROSITE" id="PS50114">
    <property type="entry name" value="GATA_ZN_FINGER_2"/>
    <property type="match status" value="1"/>
</dbReference>
<dbReference type="Gene3D" id="3.30.50.10">
    <property type="entry name" value="Erythroid Transcription Factor GATA-1, subunit A"/>
    <property type="match status" value="1"/>
</dbReference>
<dbReference type="Pfam" id="PF00320">
    <property type="entry name" value="GATA"/>
    <property type="match status" value="1"/>
</dbReference>
<evidence type="ECO:0000256" key="1">
    <source>
        <dbReference type="ARBA" id="ARBA00022723"/>
    </source>
</evidence>
<evidence type="ECO:0000256" key="6">
    <source>
        <dbReference type="PROSITE-ProRule" id="PRU00094"/>
    </source>
</evidence>
<evidence type="ECO:0000256" key="2">
    <source>
        <dbReference type="ARBA" id="ARBA00022771"/>
    </source>
</evidence>
<dbReference type="InterPro" id="IPR000679">
    <property type="entry name" value="Znf_GATA"/>
</dbReference>
<dbReference type="GO" id="GO:0008270">
    <property type="term" value="F:zinc ion binding"/>
    <property type="evidence" value="ECO:0007669"/>
    <property type="project" value="UniProtKB-KW"/>
</dbReference>
<dbReference type="CDD" id="cd00202">
    <property type="entry name" value="ZnF_GATA"/>
    <property type="match status" value="1"/>
</dbReference>
<keyword evidence="1" id="KW-0479">Metal-binding</keyword>
<dbReference type="PROSITE" id="PS00344">
    <property type="entry name" value="GATA_ZN_FINGER_1"/>
    <property type="match status" value="1"/>
</dbReference>
<reference evidence="9 10" key="1">
    <citation type="journal article" date="2015" name="Fungal Genet. Biol.">
        <title>Evolution of novel wood decay mechanisms in Agaricales revealed by the genome sequences of Fistulina hepatica and Cylindrobasidium torrendii.</title>
        <authorList>
            <person name="Floudas D."/>
            <person name="Held B.W."/>
            <person name="Riley R."/>
            <person name="Nagy L.G."/>
            <person name="Koehler G."/>
            <person name="Ransdell A.S."/>
            <person name="Younus H."/>
            <person name="Chow J."/>
            <person name="Chiniquy J."/>
            <person name="Lipzen A."/>
            <person name="Tritt A."/>
            <person name="Sun H."/>
            <person name="Haridas S."/>
            <person name="LaButti K."/>
            <person name="Ohm R.A."/>
            <person name="Kues U."/>
            <person name="Blanchette R.A."/>
            <person name="Grigoriev I.V."/>
            <person name="Minto R.E."/>
            <person name="Hibbett D.S."/>
        </authorList>
    </citation>
    <scope>NUCLEOTIDE SEQUENCE [LARGE SCALE GENOMIC DNA]</scope>
    <source>
        <strain evidence="9 10">FP15055 ss-10</strain>
    </source>
</reference>
<feature type="compositionally biased region" description="Basic and acidic residues" evidence="7">
    <location>
        <begin position="398"/>
        <end position="409"/>
    </location>
</feature>
<gene>
    <name evidence="9" type="ORF">CYLTODRAFT_417956</name>
</gene>
<dbReference type="SUPFAM" id="SSF57716">
    <property type="entry name" value="Glucocorticoid receptor-like (DNA-binding domain)"/>
    <property type="match status" value="1"/>
</dbReference>
<feature type="compositionally biased region" description="Pro residues" evidence="7">
    <location>
        <begin position="490"/>
        <end position="506"/>
    </location>
</feature>
<evidence type="ECO:0000313" key="9">
    <source>
        <dbReference type="EMBL" id="KIY72372.1"/>
    </source>
</evidence>
<evidence type="ECO:0000256" key="3">
    <source>
        <dbReference type="ARBA" id="ARBA00022833"/>
    </source>
</evidence>
<evidence type="ECO:0000256" key="4">
    <source>
        <dbReference type="ARBA" id="ARBA00023015"/>
    </source>
</evidence>
<dbReference type="PANTHER" id="PTHR47172:SF24">
    <property type="entry name" value="GATA ZINC FINGER DOMAIN-CONTAINING PROTEIN 14-RELATED"/>
    <property type="match status" value="1"/>
</dbReference>
<evidence type="ECO:0000256" key="7">
    <source>
        <dbReference type="SAM" id="MobiDB-lite"/>
    </source>
</evidence>
<feature type="compositionally biased region" description="Pro residues" evidence="7">
    <location>
        <begin position="325"/>
        <end position="335"/>
    </location>
</feature>
<dbReference type="GO" id="GO:0006355">
    <property type="term" value="P:regulation of DNA-templated transcription"/>
    <property type="evidence" value="ECO:0007669"/>
    <property type="project" value="InterPro"/>
</dbReference>
<dbReference type="OrthoDB" id="2162994at2759"/>
<keyword evidence="5" id="KW-0804">Transcription</keyword>
<name>A0A0D7BPM8_9AGAR</name>
<protein>
    <recommendedName>
        <fullName evidence="8">GATA-type domain-containing protein</fullName>
    </recommendedName>
</protein>
<evidence type="ECO:0000259" key="8">
    <source>
        <dbReference type="PROSITE" id="PS50114"/>
    </source>
</evidence>
<feature type="compositionally biased region" description="Pro residues" evidence="7">
    <location>
        <begin position="465"/>
        <end position="476"/>
    </location>
</feature>
<dbReference type="InterPro" id="IPR013088">
    <property type="entry name" value="Znf_NHR/GATA"/>
</dbReference>